<evidence type="ECO:0000313" key="3">
    <source>
        <dbReference type="Proteomes" id="UP000607653"/>
    </source>
</evidence>
<reference evidence="2 3" key="1">
    <citation type="journal article" date="2020" name="Mol. Biol. Evol.">
        <title>Distinct Expression and Methylation Patterns for Genes with Different Fates following a Single Whole-Genome Duplication in Flowering Plants.</title>
        <authorList>
            <person name="Shi T."/>
            <person name="Rahmani R.S."/>
            <person name="Gugger P.F."/>
            <person name="Wang M."/>
            <person name="Li H."/>
            <person name="Zhang Y."/>
            <person name="Li Z."/>
            <person name="Wang Q."/>
            <person name="Van de Peer Y."/>
            <person name="Marchal K."/>
            <person name="Chen J."/>
        </authorList>
    </citation>
    <scope>NUCLEOTIDE SEQUENCE [LARGE SCALE GENOMIC DNA]</scope>
    <source>
        <tissue evidence="2">Leaf</tissue>
    </source>
</reference>
<feature type="region of interest" description="Disordered" evidence="1">
    <location>
        <begin position="29"/>
        <end position="52"/>
    </location>
</feature>
<proteinExistence type="predicted"/>
<dbReference type="AlphaFoldDB" id="A0A822XJT6"/>
<gene>
    <name evidence="2" type="ORF">HUJ06_020538</name>
</gene>
<name>A0A822XJT6_NELNU</name>
<accession>A0A822XJT6</accession>
<organism evidence="2 3">
    <name type="scientific">Nelumbo nucifera</name>
    <name type="common">Sacred lotus</name>
    <dbReference type="NCBI Taxonomy" id="4432"/>
    <lineage>
        <taxon>Eukaryota</taxon>
        <taxon>Viridiplantae</taxon>
        <taxon>Streptophyta</taxon>
        <taxon>Embryophyta</taxon>
        <taxon>Tracheophyta</taxon>
        <taxon>Spermatophyta</taxon>
        <taxon>Magnoliopsida</taxon>
        <taxon>Proteales</taxon>
        <taxon>Nelumbonaceae</taxon>
        <taxon>Nelumbo</taxon>
    </lineage>
</organism>
<sequence>MQRQTAKLGPQECKLLGCVVAIAILEKNPGRSGSTKHTSRDLLVPPQENISGFSTTQDLVDRLLSAEESINSRFDRRRR</sequence>
<protein>
    <submittedName>
        <fullName evidence="2">Uncharacterized protein</fullName>
    </submittedName>
</protein>
<comment type="caution">
    <text evidence="2">The sequence shown here is derived from an EMBL/GenBank/DDBJ whole genome shotgun (WGS) entry which is preliminary data.</text>
</comment>
<evidence type="ECO:0000256" key="1">
    <source>
        <dbReference type="SAM" id="MobiDB-lite"/>
    </source>
</evidence>
<dbReference type="EMBL" id="DUZY01000001">
    <property type="protein sequence ID" value="DAD19075.1"/>
    <property type="molecule type" value="Genomic_DNA"/>
</dbReference>
<keyword evidence="3" id="KW-1185">Reference proteome</keyword>
<evidence type="ECO:0000313" key="2">
    <source>
        <dbReference type="EMBL" id="DAD19075.1"/>
    </source>
</evidence>
<dbReference type="Proteomes" id="UP000607653">
    <property type="component" value="Unassembled WGS sequence"/>
</dbReference>